<evidence type="ECO:0000313" key="4">
    <source>
        <dbReference type="Proteomes" id="UP001239909"/>
    </source>
</evidence>
<evidence type="ECO:0008006" key="5">
    <source>
        <dbReference type="Google" id="ProtNLM"/>
    </source>
</evidence>
<feature type="chain" id="PRO_5046343820" description="VPLPA-CTERM sorting domain-containing protein" evidence="2">
    <location>
        <begin position="28"/>
        <end position="150"/>
    </location>
</feature>
<evidence type="ECO:0000256" key="1">
    <source>
        <dbReference type="SAM" id="Phobius"/>
    </source>
</evidence>
<keyword evidence="1" id="KW-0472">Membrane</keyword>
<organism evidence="3 4">
    <name type="scientific">Paralimibaculum aggregatum</name>
    <dbReference type="NCBI Taxonomy" id="3036245"/>
    <lineage>
        <taxon>Bacteria</taxon>
        <taxon>Pseudomonadati</taxon>
        <taxon>Pseudomonadota</taxon>
        <taxon>Alphaproteobacteria</taxon>
        <taxon>Rhodobacterales</taxon>
        <taxon>Paracoccaceae</taxon>
        <taxon>Paralimibaculum</taxon>
    </lineage>
</organism>
<proteinExistence type="predicted"/>
<protein>
    <recommendedName>
        <fullName evidence="5">VPLPA-CTERM sorting domain-containing protein</fullName>
    </recommendedName>
</protein>
<comment type="caution">
    <text evidence="3">The sequence shown here is derived from an EMBL/GenBank/DDBJ whole genome shotgun (WGS) entry which is preliminary data.</text>
</comment>
<dbReference type="Proteomes" id="UP001239909">
    <property type="component" value="Unassembled WGS sequence"/>
</dbReference>
<feature type="signal peptide" evidence="2">
    <location>
        <begin position="1"/>
        <end position="27"/>
    </location>
</feature>
<name>A0ABQ6LNK7_9RHOB</name>
<gene>
    <name evidence="3" type="ORF">LNKW23_40150</name>
</gene>
<accession>A0ABQ6LNK7</accession>
<evidence type="ECO:0000256" key="2">
    <source>
        <dbReference type="SAM" id="SignalP"/>
    </source>
</evidence>
<keyword evidence="4" id="KW-1185">Reference proteome</keyword>
<keyword evidence="1" id="KW-0812">Transmembrane</keyword>
<feature type="transmembrane region" description="Helical" evidence="1">
    <location>
        <begin position="127"/>
        <end position="145"/>
    </location>
</feature>
<reference evidence="3 4" key="1">
    <citation type="submission" date="2023-04" db="EMBL/GenBank/DDBJ databases">
        <title>Marinoamorphus aggregata gen. nov., sp. Nov., isolate from tissue of brittle star Ophioplocus japonicus.</title>
        <authorList>
            <person name="Kawano K."/>
            <person name="Sawayama S."/>
            <person name="Nakagawa S."/>
        </authorList>
    </citation>
    <scope>NUCLEOTIDE SEQUENCE [LARGE SCALE GENOMIC DNA]</scope>
    <source>
        <strain evidence="3 4">NKW23</strain>
    </source>
</reference>
<keyword evidence="2" id="KW-0732">Signal</keyword>
<evidence type="ECO:0000313" key="3">
    <source>
        <dbReference type="EMBL" id="GMG84799.1"/>
    </source>
</evidence>
<sequence>MQSLFRAAMLSALIGAAGIAAPSTAGAVSVSYTGIPGIFVNEVSYEVVPAAGGAAIFAEGPFISIHSGSFEAAPGDYILNMFDTFGDGWNGYRLLFTVGTLEILNTTLATGSSGTQNFTVPGSDVPLPAPLALLLAGLAALGWRARRTAG</sequence>
<dbReference type="EMBL" id="BSYI01000043">
    <property type="protein sequence ID" value="GMG84799.1"/>
    <property type="molecule type" value="Genomic_DNA"/>
</dbReference>
<keyword evidence="1" id="KW-1133">Transmembrane helix</keyword>
<dbReference type="RefSeq" id="WP_285673918.1">
    <property type="nucleotide sequence ID" value="NZ_BSYI01000043.1"/>
</dbReference>